<keyword evidence="6" id="KW-0411">Iron-sulfur</keyword>
<dbReference type="Gene3D" id="3.30.70.20">
    <property type="match status" value="1"/>
</dbReference>
<dbReference type="InterPro" id="IPR010693">
    <property type="entry name" value="Divergent_4Fe-4S_mono-cluster"/>
</dbReference>
<dbReference type="PANTHER" id="PTHR36923">
    <property type="entry name" value="FERREDOXIN"/>
    <property type="match status" value="1"/>
</dbReference>
<keyword evidence="5" id="KW-0408">Iron</keyword>
<dbReference type="EMBL" id="RFFJ01000001">
    <property type="protein sequence ID" value="RMI46680.1"/>
    <property type="molecule type" value="Genomic_DNA"/>
</dbReference>
<evidence type="ECO:0000256" key="2">
    <source>
        <dbReference type="ARBA" id="ARBA00022448"/>
    </source>
</evidence>
<dbReference type="RefSeq" id="WP_122181681.1">
    <property type="nucleotide sequence ID" value="NZ_RFFJ01000001.1"/>
</dbReference>
<evidence type="ECO:0000256" key="1">
    <source>
        <dbReference type="ARBA" id="ARBA00001927"/>
    </source>
</evidence>
<evidence type="ECO:0000256" key="7">
    <source>
        <dbReference type="ARBA" id="ARBA00023291"/>
    </source>
</evidence>
<reference evidence="9 10" key="1">
    <citation type="submission" date="2018-10" db="EMBL/GenBank/DDBJ databases">
        <title>Isolation, diversity and antifungal activity of actinobacteria from wheat.</title>
        <authorList>
            <person name="Han C."/>
        </authorList>
    </citation>
    <scope>NUCLEOTIDE SEQUENCE [LARGE SCALE GENOMIC DNA]</scope>
    <source>
        <strain evidence="9 10">NEAU-YY642</strain>
    </source>
</reference>
<evidence type="ECO:0000256" key="6">
    <source>
        <dbReference type="ARBA" id="ARBA00023014"/>
    </source>
</evidence>
<dbReference type="GO" id="GO:0051538">
    <property type="term" value="F:3 iron, 4 sulfur cluster binding"/>
    <property type="evidence" value="ECO:0007669"/>
    <property type="project" value="UniProtKB-KW"/>
</dbReference>
<comment type="caution">
    <text evidence="9">The sequence shown here is derived from an EMBL/GenBank/DDBJ whole genome shotgun (WGS) entry which is preliminary data.</text>
</comment>
<dbReference type="PANTHER" id="PTHR36923:SF3">
    <property type="entry name" value="FERREDOXIN"/>
    <property type="match status" value="1"/>
</dbReference>
<evidence type="ECO:0000256" key="4">
    <source>
        <dbReference type="ARBA" id="ARBA00022982"/>
    </source>
</evidence>
<keyword evidence="4" id="KW-0249">Electron transport</keyword>
<comment type="cofactor">
    <cofactor evidence="1">
        <name>[3Fe-4S] cluster</name>
        <dbReference type="ChEBI" id="CHEBI:21137"/>
    </cofactor>
</comment>
<protein>
    <submittedName>
        <fullName evidence="9">Ferredoxin</fullName>
    </submittedName>
</protein>
<name>A0A3M2MCE9_9ACTN</name>
<feature type="domain" description="Divergent 4Fe-4S mono-cluster" evidence="8">
    <location>
        <begin position="1"/>
        <end position="63"/>
    </location>
</feature>
<dbReference type="GO" id="GO:0046872">
    <property type="term" value="F:metal ion binding"/>
    <property type="evidence" value="ECO:0007669"/>
    <property type="project" value="UniProtKB-KW"/>
</dbReference>
<evidence type="ECO:0000313" key="10">
    <source>
        <dbReference type="Proteomes" id="UP000278673"/>
    </source>
</evidence>
<dbReference type="InterPro" id="IPR051269">
    <property type="entry name" value="Fe-S_cluster_ET"/>
</dbReference>
<accession>A0A3M2MCE9</accession>
<evidence type="ECO:0000256" key="3">
    <source>
        <dbReference type="ARBA" id="ARBA00022723"/>
    </source>
</evidence>
<dbReference type="SUPFAM" id="SSF54862">
    <property type="entry name" value="4Fe-4S ferredoxins"/>
    <property type="match status" value="1"/>
</dbReference>
<keyword evidence="10" id="KW-1185">Reference proteome</keyword>
<evidence type="ECO:0000259" key="8">
    <source>
        <dbReference type="Pfam" id="PF06902"/>
    </source>
</evidence>
<evidence type="ECO:0000256" key="5">
    <source>
        <dbReference type="ARBA" id="ARBA00023004"/>
    </source>
</evidence>
<dbReference type="Proteomes" id="UP000278673">
    <property type="component" value="Unassembled WGS sequence"/>
</dbReference>
<gene>
    <name evidence="9" type="ORF">EBN88_00130</name>
</gene>
<dbReference type="Pfam" id="PF06902">
    <property type="entry name" value="Fer4_19"/>
    <property type="match status" value="1"/>
</dbReference>
<keyword evidence="3" id="KW-0479">Metal-binding</keyword>
<sequence length="65" mass="6951">MRIEVRPDICVGAGQCVLTAERFFDQGEDDGLVVLRRAEPGGHEMAEVLRAVDGCPAGAITLHDS</sequence>
<keyword evidence="7" id="KW-0003">3Fe-4S</keyword>
<organism evidence="9 10">
    <name type="scientific">Streptomyces triticirhizae</name>
    <dbReference type="NCBI Taxonomy" id="2483353"/>
    <lineage>
        <taxon>Bacteria</taxon>
        <taxon>Bacillati</taxon>
        <taxon>Actinomycetota</taxon>
        <taxon>Actinomycetes</taxon>
        <taxon>Kitasatosporales</taxon>
        <taxon>Streptomycetaceae</taxon>
        <taxon>Streptomyces</taxon>
    </lineage>
</organism>
<dbReference type="AlphaFoldDB" id="A0A3M2MCE9"/>
<evidence type="ECO:0000313" key="9">
    <source>
        <dbReference type="EMBL" id="RMI46680.1"/>
    </source>
</evidence>
<proteinExistence type="predicted"/>
<keyword evidence="2" id="KW-0813">Transport</keyword>